<keyword evidence="2" id="KW-0963">Cytoplasm</keyword>
<evidence type="ECO:0000256" key="2">
    <source>
        <dbReference type="PIRNR" id="PIRNR006276"/>
    </source>
</evidence>
<organism evidence="4 5">
    <name type="scientific">Tritonibacter multivorans</name>
    <dbReference type="NCBI Taxonomy" id="928856"/>
    <lineage>
        <taxon>Bacteria</taxon>
        <taxon>Pseudomonadati</taxon>
        <taxon>Pseudomonadota</taxon>
        <taxon>Alphaproteobacteria</taxon>
        <taxon>Rhodobacterales</taxon>
        <taxon>Paracoccaceae</taxon>
        <taxon>Tritonibacter</taxon>
    </lineage>
</organism>
<gene>
    <name evidence="4" type="primary">uspF_1</name>
    <name evidence="4" type="ORF">TRM7557_00025</name>
</gene>
<dbReference type="GO" id="GO:0005737">
    <property type="term" value="C:cytoplasm"/>
    <property type="evidence" value="ECO:0007669"/>
    <property type="project" value="UniProtKB-SubCell"/>
</dbReference>
<accession>A0A0P1FZ28</accession>
<dbReference type="STRING" id="928856.SAMN04488049_12426"/>
<protein>
    <recommendedName>
        <fullName evidence="2">Universal stress protein</fullName>
    </recommendedName>
</protein>
<sequence length="142" mass="15265">MTKHILCALDLTHLETEGALLKKAADLAGFYGATLSVVTVLPDYGMSIVGSYFKEGSMKAAAEAASTQLHDFVSKTLPDAKDVQHLVEVGTVYEQILDAVKRSHADLVVVGAHKPELMDRLQGPNSARVARYAPCSVLVVRD</sequence>
<name>A0A0P1FZ28_9RHOB</name>
<dbReference type="PANTHER" id="PTHR46268:SF15">
    <property type="entry name" value="UNIVERSAL STRESS PROTEIN HP_0031"/>
    <property type="match status" value="1"/>
</dbReference>
<proteinExistence type="inferred from homology"/>
<dbReference type="PRINTS" id="PR01438">
    <property type="entry name" value="UNVRSLSTRESS"/>
</dbReference>
<evidence type="ECO:0000313" key="5">
    <source>
        <dbReference type="Proteomes" id="UP000052022"/>
    </source>
</evidence>
<dbReference type="PIRSF" id="PIRSF006276">
    <property type="entry name" value="UspA"/>
    <property type="match status" value="1"/>
</dbReference>
<dbReference type="Gene3D" id="3.40.50.620">
    <property type="entry name" value="HUPs"/>
    <property type="match status" value="1"/>
</dbReference>
<comment type="similarity">
    <text evidence="1 2">Belongs to the universal stress protein A family.</text>
</comment>
<dbReference type="OrthoDB" id="9792500at2"/>
<dbReference type="PANTHER" id="PTHR46268">
    <property type="entry name" value="STRESS RESPONSE PROTEIN NHAX"/>
    <property type="match status" value="1"/>
</dbReference>
<reference evidence="4 5" key="1">
    <citation type="submission" date="2015-09" db="EMBL/GenBank/DDBJ databases">
        <authorList>
            <consortium name="Swine Surveillance"/>
        </authorList>
    </citation>
    <scope>NUCLEOTIDE SEQUENCE [LARGE SCALE GENOMIC DNA]</scope>
    <source>
        <strain evidence="4 5">CECT 7557</strain>
    </source>
</reference>
<feature type="domain" description="UspA" evidence="3">
    <location>
        <begin position="1"/>
        <end position="141"/>
    </location>
</feature>
<dbReference type="Pfam" id="PF00582">
    <property type="entry name" value="Usp"/>
    <property type="match status" value="1"/>
</dbReference>
<dbReference type="Proteomes" id="UP000052022">
    <property type="component" value="Unassembled WGS sequence"/>
</dbReference>
<keyword evidence="5" id="KW-1185">Reference proteome</keyword>
<dbReference type="InterPro" id="IPR014729">
    <property type="entry name" value="Rossmann-like_a/b/a_fold"/>
</dbReference>
<dbReference type="InterPro" id="IPR006016">
    <property type="entry name" value="UspA"/>
</dbReference>
<dbReference type="EMBL" id="CYSD01000001">
    <property type="protein sequence ID" value="CUH74662.1"/>
    <property type="molecule type" value="Genomic_DNA"/>
</dbReference>
<evidence type="ECO:0000256" key="1">
    <source>
        <dbReference type="ARBA" id="ARBA00008791"/>
    </source>
</evidence>
<comment type="subcellular location">
    <subcellularLocation>
        <location evidence="2">Cytoplasm</location>
    </subcellularLocation>
</comment>
<evidence type="ECO:0000313" key="4">
    <source>
        <dbReference type="EMBL" id="CUH74662.1"/>
    </source>
</evidence>
<evidence type="ECO:0000259" key="3">
    <source>
        <dbReference type="Pfam" id="PF00582"/>
    </source>
</evidence>
<dbReference type="CDD" id="cd00293">
    <property type="entry name" value="USP-like"/>
    <property type="match status" value="1"/>
</dbReference>
<dbReference type="SUPFAM" id="SSF52402">
    <property type="entry name" value="Adenine nucleotide alpha hydrolases-like"/>
    <property type="match status" value="1"/>
</dbReference>
<dbReference type="RefSeq" id="WP_058288195.1">
    <property type="nucleotide sequence ID" value="NZ_CYSD01000001.1"/>
</dbReference>
<dbReference type="AlphaFoldDB" id="A0A0P1FZ28"/>
<dbReference type="InterPro" id="IPR006015">
    <property type="entry name" value="Universal_stress_UspA"/>
</dbReference>